<dbReference type="GO" id="GO:0048821">
    <property type="term" value="P:erythrocyte development"/>
    <property type="evidence" value="ECO:0007669"/>
    <property type="project" value="Ensembl"/>
</dbReference>
<evidence type="ECO:0000256" key="2">
    <source>
        <dbReference type="ARBA" id="ARBA00009345"/>
    </source>
</evidence>
<evidence type="ECO:0000256" key="4">
    <source>
        <dbReference type="ARBA" id="ARBA00023203"/>
    </source>
</evidence>
<dbReference type="GeneTree" id="ENSGT00940000158280"/>
<accession>A0A7N9IDP3</accession>
<dbReference type="PANTHER" id="PTHR10901">
    <property type="entry name" value="TROPOMODULIN"/>
    <property type="match status" value="1"/>
</dbReference>
<dbReference type="Bgee" id="ENSMFAG00000045173">
    <property type="expression patterns" value="Expressed in temporal lobe and 13 other cell types or tissues"/>
</dbReference>
<evidence type="ECO:0000313" key="7">
    <source>
        <dbReference type="Ensembl" id="ENSMFAP00000055821.1"/>
    </source>
</evidence>
<feature type="region of interest" description="Disordered" evidence="6">
    <location>
        <begin position="423"/>
        <end position="450"/>
    </location>
</feature>
<dbReference type="GO" id="GO:0006936">
    <property type="term" value="P:muscle contraction"/>
    <property type="evidence" value="ECO:0007669"/>
    <property type="project" value="TreeGrafter"/>
</dbReference>
<reference evidence="7" key="2">
    <citation type="submission" date="2025-08" db="UniProtKB">
        <authorList>
            <consortium name="Ensembl"/>
        </authorList>
    </citation>
    <scope>IDENTIFICATION</scope>
</reference>
<organism evidence="7 8">
    <name type="scientific">Macaca fascicularis</name>
    <name type="common">Crab-eating macaque</name>
    <name type="synonym">Cynomolgus monkey</name>
    <dbReference type="NCBI Taxonomy" id="9541"/>
    <lineage>
        <taxon>Eukaryota</taxon>
        <taxon>Metazoa</taxon>
        <taxon>Chordata</taxon>
        <taxon>Craniata</taxon>
        <taxon>Vertebrata</taxon>
        <taxon>Euteleostomi</taxon>
        <taxon>Mammalia</taxon>
        <taxon>Eutheria</taxon>
        <taxon>Euarchontoglires</taxon>
        <taxon>Primates</taxon>
        <taxon>Haplorrhini</taxon>
        <taxon>Catarrhini</taxon>
        <taxon>Cercopithecidae</taxon>
        <taxon>Cercopithecinae</taxon>
        <taxon>Macaca</taxon>
    </lineage>
</organism>
<dbReference type="SUPFAM" id="SSF52047">
    <property type="entry name" value="RNI-like"/>
    <property type="match status" value="1"/>
</dbReference>
<dbReference type="Ensembl" id="ENSMFAT00000073692.1">
    <property type="protein sequence ID" value="ENSMFAP00000055821.1"/>
    <property type="gene ID" value="ENSMFAG00000045173.2"/>
</dbReference>
<dbReference type="GO" id="GO:0005523">
    <property type="term" value="F:tropomyosin binding"/>
    <property type="evidence" value="ECO:0007669"/>
    <property type="project" value="Ensembl"/>
</dbReference>
<dbReference type="Gene3D" id="3.80.10.10">
    <property type="entry name" value="Ribonuclease Inhibitor"/>
    <property type="match status" value="1"/>
</dbReference>
<evidence type="ECO:0000256" key="1">
    <source>
        <dbReference type="ARBA" id="ARBA00004245"/>
    </source>
</evidence>
<feature type="compositionally biased region" description="Polar residues" evidence="6">
    <location>
        <begin position="426"/>
        <end position="436"/>
    </location>
</feature>
<evidence type="ECO:0000313" key="8">
    <source>
        <dbReference type="Proteomes" id="UP000233100"/>
    </source>
</evidence>
<sequence>MALPFRKDLEKYKDLDEDELLGNLSETELKQLETVLDDLDPENALLPAGFRQKNQTSKSATGPFDREHLLSYLEKEALEHKDREDYVPYTGEKKGKIFIPKQKPVQTFTEEKVSLDPELEEALTSASDTELCDLAAILGMHNLITNTQFCNMMGSSNGVDQEHFSDVVKGEKILPVFDEPPNPTNVEESLKRIKENDAYLVEVNLNNIKNIPIPTLKDFAKALETNTHVKYFSLAATRSNDPVATAFAEMLKVNKTLKSLNVESNFITGVGILALIDALRDNETLAELKIDNQRQQLGTAVELEMAKMLEENTNILKFGYQFTQQGPRTRAANAITKNNDLVRKRRVEGDHQAAPGAGDGRGIYSCRKQGGMESERLHSSSKIESQAWSRHLRLPERIGHLDFQSGILVCIVLDRRLFPSREDTAKQQLPASQEGNPHQEPNHDLGLPSL</sequence>
<dbReference type="GO" id="GO:1901992">
    <property type="term" value="P:positive regulation of mitotic cell cycle phase transition"/>
    <property type="evidence" value="ECO:0007669"/>
    <property type="project" value="Ensembl"/>
</dbReference>
<feature type="region of interest" description="Disordered" evidence="6">
    <location>
        <begin position="346"/>
        <end position="383"/>
    </location>
</feature>
<keyword evidence="8" id="KW-1185">Reference proteome</keyword>
<proteinExistence type="inferred from homology"/>
<dbReference type="Pfam" id="PF03250">
    <property type="entry name" value="Tropomodulin"/>
    <property type="match status" value="1"/>
</dbReference>
<protein>
    <submittedName>
        <fullName evidence="7">Tropomodulin 3</fullName>
    </submittedName>
</protein>
<dbReference type="AlphaFoldDB" id="A0A7N9IDP3"/>
<dbReference type="InterPro" id="IPR032675">
    <property type="entry name" value="LRR_dom_sf"/>
</dbReference>
<keyword evidence="3" id="KW-0963">Cytoplasm</keyword>
<comment type="similarity">
    <text evidence="2">Belongs to the tropomodulin family.</text>
</comment>
<keyword evidence="4" id="KW-0009">Actin-binding</keyword>
<dbReference type="GO" id="GO:0007015">
    <property type="term" value="P:actin filament organization"/>
    <property type="evidence" value="ECO:0007669"/>
    <property type="project" value="TreeGrafter"/>
</dbReference>
<dbReference type="GO" id="GO:0030239">
    <property type="term" value="P:myofibril assembly"/>
    <property type="evidence" value="ECO:0007669"/>
    <property type="project" value="TreeGrafter"/>
</dbReference>
<evidence type="ECO:0000256" key="6">
    <source>
        <dbReference type="SAM" id="MobiDB-lite"/>
    </source>
</evidence>
<dbReference type="Proteomes" id="UP000233100">
    <property type="component" value="Chromosome 7"/>
</dbReference>
<evidence type="ECO:0000256" key="5">
    <source>
        <dbReference type="ARBA" id="ARBA00023212"/>
    </source>
</evidence>
<dbReference type="GO" id="GO:0005865">
    <property type="term" value="C:striated muscle thin filament"/>
    <property type="evidence" value="ECO:0007669"/>
    <property type="project" value="Ensembl"/>
</dbReference>
<dbReference type="FunFam" id="3.80.10.10:FF:000006">
    <property type="entry name" value="Tropomodulin 2"/>
    <property type="match status" value="1"/>
</dbReference>
<reference evidence="7 8" key="1">
    <citation type="submission" date="2013-03" db="EMBL/GenBank/DDBJ databases">
        <authorList>
            <person name="Warren W."/>
            <person name="Wilson R.K."/>
        </authorList>
    </citation>
    <scope>NUCLEOTIDE SEQUENCE</scope>
</reference>
<dbReference type="GO" id="GO:0003779">
    <property type="term" value="F:actin binding"/>
    <property type="evidence" value="ECO:0007669"/>
    <property type="project" value="UniProtKB-KW"/>
</dbReference>
<gene>
    <name evidence="7" type="primary">TMOD3</name>
</gene>
<comment type="subcellular location">
    <subcellularLocation>
        <location evidence="1">Cytoplasm</location>
        <location evidence="1">Cytoskeleton</location>
    </subcellularLocation>
</comment>
<name>A0A7N9IDP3_MACFA</name>
<dbReference type="GO" id="GO:0044772">
    <property type="term" value="P:mitotic cell cycle phase transition"/>
    <property type="evidence" value="ECO:0007669"/>
    <property type="project" value="Ensembl"/>
</dbReference>
<dbReference type="GO" id="GO:0051694">
    <property type="term" value="P:pointed-end actin filament capping"/>
    <property type="evidence" value="ECO:0007669"/>
    <property type="project" value="InterPro"/>
</dbReference>
<keyword evidence="5" id="KW-0206">Cytoskeleton</keyword>
<evidence type="ECO:0000256" key="3">
    <source>
        <dbReference type="ARBA" id="ARBA00022490"/>
    </source>
</evidence>
<dbReference type="InterPro" id="IPR004934">
    <property type="entry name" value="TMOD"/>
</dbReference>
<dbReference type="PANTHER" id="PTHR10901:SF18">
    <property type="entry name" value="TROPOMODULIN-3"/>
    <property type="match status" value="1"/>
</dbReference>
<reference evidence="7" key="3">
    <citation type="submission" date="2025-09" db="UniProtKB">
        <authorList>
            <consortium name="Ensembl"/>
        </authorList>
    </citation>
    <scope>IDENTIFICATION</scope>
</reference>